<dbReference type="Proteomes" id="UP000028073">
    <property type="component" value="Unassembled WGS sequence"/>
</dbReference>
<dbReference type="EMBL" id="JOKH01000002">
    <property type="protein sequence ID" value="KEQ17928.1"/>
    <property type="molecule type" value="Genomic_DNA"/>
</dbReference>
<dbReference type="InterPro" id="IPR011051">
    <property type="entry name" value="RmlC_Cupin_sf"/>
</dbReference>
<dbReference type="RefSeq" id="WP_034834884.1">
    <property type="nucleotide sequence ID" value="NZ_JOKH01000002.1"/>
</dbReference>
<name>A0A081NHK5_9GAMM</name>
<dbReference type="OrthoDB" id="512358at2"/>
<evidence type="ECO:0000313" key="2">
    <source>
        <dbReference type="EMBL" id="KEQ17928.1"/>
    </source>
</evidence>
<dbReference type="Pfam" id="PF07883">
    <property type="entry name" value="Cupin_2"/>
    <property type="match status" value="1"/>
</dbReference>
<evidence type="ECO:0000259" key="1">
    <source>
        <dbReference type="Pfam" id="PF07883"/>
    </source>
</evidence>
<dbReference type="InterPro" id="IPR014710">
    <property type="entry name" value="RmlC-like_jellyroll"/>
</dbReference>
<gene>
    <name evidence="2" type="ORF">GZ78_09910</name>
</gene>
<dbReference type="AlphaFoldDB" id="A0A081NHK5"/>
<comment type="caution">
    <text evidence="2">The sequence shown here is derived from an EMBL/GenBank/DDBJ whole genome shotgun (WGS) entry which is preliminary data.</text>
</comment>
<protein>
    <submittedName>
        <fullName evidence="2">Cupin</fullName>
    </submittedName>
</protein>
<sequence>MTRKGKPLSLQKAFSELKVAPHRTPESKDIQEAFCQLAEYRDGGIFLAHYAGNSEWEKHPDDEIVIVIEGQTSIFMLQNPVEETHSLSEGELIVVPKQTWHRFESPDVVKIMTVTPQPTEHSLCFPEKYDNVAV</sequence>
<accession>A0A081NHK5</accession>
<dbReference type="InterPro" id="IPR013096">
    <property type="entry name" value="Cupin_2"/>
</dbReference>
<evidence type="ECO:0000313" key="3">
    <source>
        <dbReference type="Proteomes" id="UP000028073"/>
    </source>
</evidence>
<organism evidence="2 3">
    <name type="scientific">Endozoicomonas numazuensis</name>
    <dbReference type="NCBI Taxonomy" id="1137799"/>
    <lineage>
        <taxon>Bacteria</taxon>
        <taxon>Pseudomonadati</taxon>
        <taxon>Pseudomonadota</taxon>
        <taxon>Gammaproteobacteria</taxon>
        <taxon>Oceanospirillales</taxon>
        <taxon>Endozoicomonadaceae</taxon>
        <taxon>Endozoicomonas</taxon>
    </lineage>
</organism>
<dbReference type="SUPFAM" id="SSF51182">
    <property type="entry name" value="RmlC-like cupins"/>
    <property type="match status" value="1"/>
</dbReference>
<dbReference type="STRING" id="1137799.GZ78_09910"/>
<keyword evidence="3" id="KW-1185">Reference proteome</keyword>
<reference evidence="2 3" key="1">
    <citation type="submission" date="2014-06" db="EMBL/GenBank/DDBJ databases">
        <title>Whole Genome Sequences of Three Symbiotic Endozoicomonas Bacteria.</title>
        <authorList>
            <person name="Neave M.J."/>
            <person name="Apprill A."/>
            <person name="Voolstra C.R."/>
        </authorList>
    </citation>
    <scope>NUCLEOTIDE SEQUENCE [LARGE SCALE GENOMIC DNA]</scope>
    <source>
        <strain evidence="2 3">DSM 25634</strain>
    </source>
</reference>
<proteinExistence type="predicted"/>
<dbReference type="Gene3D" id="2.60.120.10">
    <property type="entry name" value="Jelly Rolls"/>
    <property type="match status" value="1"/>
</dbReference>
<dbReference type="eggNOG" id="COG0662">
    <property type="taxonomic scope" value="Bacteria"/>
</dbReference>
<feature type="domain" description="Cupin type-2" evidence="1">
    <location>
        <begin position="53"/>
        <end position="112"/>
    </location>
</feature>